<organism evidence="2 3">
    <name type="scientific">Salibaculum griseiflavum</name>
    <dbReference type="NCBI Taxonomy" id="1914409"/>
    <lineage>
        <taxon>Bacteria</taxon>
        <taxon>Pseudomonadati</taxon>
        <taxon>Pseudomonadota</taxon>
        <taxon>Alphaproteobacteria</taxon>
        <taxon>Rhodobacterales</taxon>
        <taxon>Roseobacteraceae</taxon>
        <taxon>Salibaculum</taxon>
    </lineage>
</organism>
<reference evidence="3" key="1">
    <citation type="submission" date="2018-05" db="EMBL/GenBank/DDBJ databases">
        <authorList>
            <person name="Du Z."/>
            <person name="Wang X."/>
        </authorList>
    </citation>
    <scope>NUCLEOTIDE SEQUENCE [LARGE SCALE GENOMIC DNA]</scope>
    <source>
        <strain evidence="3">WDS4C29</strain>
    </source>
</reference>
<dbReference type="AlphaFoldDB" id="A0A2V1P1C7"/>
<evidence type="ECO:0000313" key="2">
    <source>
        <dbReference type="EMBL" id="PWG16255.1"/>
    </source>
</evidence>
<protein>
    <submittedName>
        <fullName evidence="2">Uncharacterized protein</fullName>
    </submittedName>
</protein>
<gene>
    <name evidence="2" type="ORF">DFK10_12880</name>
</gene>
<proteinExistence type="predicted"/>
<evidence type="ECO:0000256" key="1">
    <source>
        <dbReference type="SAM" id="Phobius"/>
    </source>
</evidence>
<dbReference type="Proteomes" id="UP000245293">
    <property type="component" value="Unassembled WGS sequence"/>
</dbReference>
<keyword evidence="1" id="KW-0472">Membrane</keyword>
<name>A0A2V1P1C7_9RHOB</name>
<dbReference type="RefSeq" id="WP_109389447.1">
    <property type="nucleotide sequence ID" value="NZ_QETF01000016.1"/>
</dbReference>
<sequence>MTALKEFARLESEGLWRADPQDQRREVLLSFGDATLVITDNAGRALTHWSLPAIARINPGERPALFTPDPDGTETLEIADAVMIDAIEKVRKTIQRSRPHPGRLRNLGLAAVALVIVAAGVFWLPGALVRQAQSVVPPVKRAEIGAGLLGHIQRLTGPSCRTPLGTRALGRLHDRVLGPDAPGQIVIVPDGPDRALYLPGGLVVMTRDLVEDTEDPAVVAGHLLAATGQVQAEDPLVRVLEHAGLGTTVRLLTTGELPAEALRSYAEDLMTTPPPMVETERLIALFEAAQVPSTPYAYAVDITGESTLPLIEADPMAGQESPFLLSDGDWISIQGICA</sequence>
<keyword evidence="3" id="KW-1185">Reference proteome</keyword>
<feature type="transmembrane region" description="Helical" evidence="1">
    <location>
        <begin position="106"/>
        <end position="124"/>
    </location>
</feature>
<comment type="caution">
    <text evidence="2">The sequence shown here is derived from an EMBL/GenBank/DDBJ whole genome shotgun (WGS) entry which is preliminary data.</text>
</comment>
<evidence type="ECO:0000313" key="3">
    <source>
        <dbReference type="Proteomes" id="UP000245293"/>
    </source>
</evidence>
<accession>A0A2V1P1C7</accession>
<dbReference type="OrthoDB" id="7822309at2"/>
<keyword evidence="1" id="KW-0812">Transmembrane</keyword>
<dbReference type="EMBL" id="QETF01000016">
    <property type="protein sequence ID" value="PWG16255.1"/>
    <property type="molecule type" value="Genomic_DNA"/>
</dbReference>
<keyword evidence="1" id="KW-1133">Transmembrane helix</keyword>